<keyword evidence="1" id="KW-0720">Serine protease</keyword>
<comment type="caution">
    <text evidence="2">The sequence shown here is derived from an EMBL/GenBank/DDBJ whole genome shotgun (WGS) entry which is preliminary data.</text>
</comment>
<reference evidence="2 3" key="1">
    <citation type="submission" date="2016-01" db="EMBL/GenBank/DDBJ databases">
        <title>Draft Genome Sequences of Seven Thermophilic Sporeformers Isolated from Foods.</title>
        <authorList>
            <person name="Berendsen E.M."/>
            <person name="Wells-Bennik M.H."/>
            <person name="Krawcyk A.O."/>
            <person name="De Jong A."/>
            <person name="Holsappel S."/>
            <person name="Eijlander R.T."/>
            <person name="Kuipers O.P."/>
        </authorList>
    </citation>
    <scope>NUCLEOTIDE SEQUENCE [LARGE SCALE GENOMIC DNA]</scope>
    <source>
        <strain evidence="2 3">B4110</strain>
    </source>
</reference>
<proteinExistence type="predicted"/>
<dbReference type="Proteomes" id="UP000075324">
    <property type="component" value="Unassembled WGS sequence"/>
</dbReference>
<name>A0A150MAG5_9BACL</name>
<dbReference type="AlphaFoldDB" id="A0A150MAG5"/>
<dbReference type="InterPro" id="IPR043504">
    <property type="entry name" value="Peptidase_S1_PA_chymotrypsin"/>
</dbReference>
<evidence type="ECO:0000313" key="2">
    <source>
        <dbReference type="EMBL" id="KYD21534.1"/>
    </source>
</evidence>
<protein>
    <submittedName>
        <fullName evidence="2">Uncharacterized protein</fullName>
    </submittedName>
</protein>
<dbReference type="GO" id="GO:0008236">
    <property type="term" value="F:serine-type peptidase activity"/>
    <property type="evidence" value="ECO:0007669"/>
    <property type="project" value="UniProtKB-KW"/>
</dbReference>
<gene>
    <name evidence="2" type="ORF">B4110_0377</name>
</gene>
<dbReference type="InterPro" id="IPR009003">
    <property type="entry name" value="Peptidase_S1_PA"/>
</dbReference>
<evidence type="ECO:0000313" key="3">
    <source>
        <dbReference type="Proteomes" id="UP000075324"/>
    </source>
</evidence>
<keyword evidence="1" id="KW-0645">Protease</keyword>
<organism evidence="2 3">
    <name type="scientific">Parageobacillus toebii</name>
    <dbReference type="NCBI Taxonomy" id="153151"/>
    <lineage>
        <taxon>Bacteria</taxon>
        <taxon>Bacillati</taxon>
        <taxon>Bacillota</taxon>
        <taxon>Bacilli</taxon>
        <taxon>Bacillales</taxon>
        <taxon>Anoxybacillaceae</taxon>
        <taxon>Parageobacillus</taxon>
    </lineage>
</organism>
<accession>A0A150MAG5</accession>
<keyword evidence="1" id="KW-0378">Hydrolase</keyword>
<dbReference type="SUPFAM" id="SSF50494">
    <property type="entry name" value="Trypsin-like serine proteases"/>
    <property type="match status" value="1"/>
</dbReference>
<dbReference type="EMBL" id="LQYW01000188">
    <property type="protein sequence ID" value="KYD21534.1"/>
    <property type="molecule type" value="Genomic_DNA"/>
</dbReference>
<evidence type="ECO:0000256" key="1">
    <source>
        <dbReference type="ARBA" id="ARBA00022825"/>
    </source>
</evidence>
<sequence>MINSAGQVVGINSLKISEDGVEGLGFAIPSEDVKPIVEDLLQYGEVKRTYLGVGLRNVSDFSAAILDYW</sequence>
<dbReference type="Gene3D" id="2.40.10.10">
    <property type="entry name" value="Trypsin-like serine proteases"/>
    <property type="match status" value="1"/>
</dbReference>
<dbReference type="PATRIC" id="fig|153151.4.peg.2394"/>